<feature type="non-terminal residue" evidence="2">
    <location>
        <position position="1"/>
    </location>
</feature>
<evidence type="ECO:0000256" key="1">
    <source>
        <dbReference type="SAM" id="MobiDB-lite"/>
    </source>
</evidence>
<feature type="compositionally biased region" description="Basic residues" evidence="1">
    <location>
        <begin position="19"/>
        <end position="29"/>
    </location>
</feature>
<feature type="compositionally biased region" description="Polar residues" evidence="1">
    <location>
        <begin position="39"/>
        <end position="50"/>
    </location>
</feature>
<sequence>TLSFLFIHSRSVINVQKAKNIKKKKKQKRERLNPPFLLKTTSRTPSTPNPFSDEANKPSHRPFLLTFTAVTDFNLSASTSSTTAPLGERFGRRRVKLGALGRLGFGAPLVSLILSGEFRGVGERVFEGVDDFVDELVVRRGVPAHPVAHVAAKAGTVKEGRMIAVHDHLRVPSVVIVVVGRGGGGAREEISENFSVLRREGESEGEDGGGEEGEVVGDGWRRRRGRGGGVDGSFTVELLHRLKKRERERREQKFEV</sequence>
<feature type="region of interest" description="Disordered" evidence="1">
    <location>
        <begin position="18"/>
        <end position="59"/>
    </location>
</feature>
<evidence type="ECO:0000313" key="2">
    <source>
        <dbReference type="EMBL" id="WVZ11758.1"/>
    </source>
</evidence>
<proteinExistence type="predicted"/>
<organism evidence="2 3">
    <name type="scientific">Vigna mungo</name>
    <name type="common">Black gram</name>
    <name type="synonym">Phaseolus mungo</name>
    <dbReference type="NCBI Taxonomy" id="3915"/>
    <lineage>
        <taxon>Eukaryota</taxon>
        <taxon>Viridiplantae</taxon>
        <taxon>Streptophyta</taxon>
        <taxon>Embryophyta</taxon>
        <taxon>Tracheophyta</taxon>
        <taxon>Spermatophyta</taxon>
        <taxon>Magnoliopsida</taxon>
        <taxon>eudicotyledons</taxon>
        <taxon>Gunneridae</taxon>
        <taxon>Pentapetalae</taxon>
        <taxon>rosids</taxon>
        <taxon>fabids</taxon>
        <taxon>Fabales</taxon>
        <taxon>Fabaceae</taxon>
        <taxon>Papilionoideae</taxon>
        <taxon>50 kb inversion clade</taxon>
        <taxon>NPAAA clade</taxon>
        <taxon>indigoferoid/millettioid clade</taxon>
        <taxon>Phaseoleae</taxon>
        <taxon>Vigna</taxon>
    </lineage>
</organism>
<protein>
    <submittedName>
        <fullName evidence="2">Uncharacterized protein</fullName>
    </submittedName>
</protein>
<name>A0AAQ3NMM7_VIGMU</name>
<feature type="region of interest" description="Disordered" evidence="1">
    <location>
        <begin position="198"/>
        <end position="232"/>
    </location>
</feature>
<dbReference type="Proteomes" id="UP001374535">
    <property type="component" value="Chromosome 5"/>
</dbReference>
<evidence type="ECO:0000313" key="3">
    <source>
        <dbReference type="Proteomes" id="UP001374535"/>
    </source>
</evidence>
<gene>
    <name evidence="2" type="ORF">V8G54_016288</name>
</gene>
<dbReference type="AlphaFoldDB" id="A0AAQ3NMM7"/>
<reference evidence="2 3" key="1">
    <citation type="journal article" date="2023" name="Life. Sci Alliance">
        <title>Evolutionary insights into 3D genome organization and epigenetic landscape of Vigna mungo.</title>
        <authorList>
            <person name="Junaid A."/>
            <person name="Singh B."/>
            <person name="Bhatia S."/>
        </authorList>
    </citation>
    <scope>NUCLEOTIDE SEQUENCE [LARGE SCALE GENOMIC DNA]</scope>
    <source>
        <strain evidence="2">Urdbean</strain>
    </source>
</reference>
<dbReference type="EMBL" id="CP144696">
    <property type="protein sequence ID" value="WVZ11758.1"/>
    <property type="molecule type" value="Genomic_DNA"/>
</dbReference>
<feature type="compositionally biased region" description="Acidic residues" evidence="1">
    <location>
        <begin position="203"/>
        <end position="215"/>
    </location>
</feature>
<keyword evidence="3" id="KW-1185">Reference proteome</keyword>
<accession>A0AAQ3NMM7</accession>